<keyword evidence="3" id="KW-1185">Reference proteome</keyword>
<dbReference type="SUPFAM" id="SSF46785">
    <property type="entry name" value="Winged helix' DNA-binding domain"/>
    <property type="match status" value="1"/>
</dbReference>
<reference evidence="2 3" key="1">
    <citation type="journal article" date="2019" name="Int. J. Syst. Evol. Microbiol.">
        <title>The Global Catalogue of Microorganisms (GCM) 10K type strain sequencing project: providing services to taxonomists for standard genome sequencing and annotation.</title>
        <authorList>
            <consortium name="The Broad Institute Genomics Platform"/>
            <consortium name="The Broad Institute Genome Sequencing Center for Infectious Disease"/>
            <person name="Wu L."/>
            <person name="Ma J."/>
        </authorList>
    </citation>
    <scope>NUCLEOTIDE SEQUENCE [LARGE SCALE GENOMIC DNA]</scope>
    <source>
        <strain evidence="2 3">JCM 16034</strain>
    </source>
</reference>
<dbReference type="InterPro" id="IPR036390">
    <property type="entry name" value="WH_DNA-bd_sf"/>
</dbReference>
<dbReference type="PROSITE" id="PS01125">
    <property type="entry name" value="ROK"/>
    <property type="match status" value="1"/>
</dbReference>
<dbReference type="Gene3D" id="3.30.420.40">
    <property type="match status" value="2"/>
</dbReference>
<comment type="similarity">
    <text evidence="1">Belongs to the ROK (NagC/XylR) family.</text>
</comment>
<protein>
    <submittedName>
        <fullName evidence="2">ROK family protein</fullName>
    </submittedName>
</protein>
<dbReference type="PANTHER" id="PTHR18964">
    <property type="entry name" value="ROK (REPRESSOR, ORF, KINASE) FAMILY"/>
    <property type="match status" value="1"/>
</dbReference>
<evidence type="ECO:0000313" key="3">
    <source>
        <dbReference type="Proteomes" id="UP001500432"/>
    </source>
</evidence>
<dbReference type="EMBL" id="BAAAQW010000009">
    <property type="protein sequence ID" value="GAA2202079.1"/>
    <property type="molecule type" value="Genomic_DNA"/>
</dbReference>
<proteinExistence type="inferred from homology"/>
<accession>A0ABN3BZC5</accession>
<dbReference type="InterPro" id="IPR043129">
    <property type="entry name" value="ATPase_NBD"/>
</dbReference>
<dbReference type="PANTHER" id="PTHR18964:SF173">
    <property type="entry name" value="GLUCOKINASE"/>
    <property type="match status" value="1"/>
</dbReference>
<dbReference type="Gene3D" id="1.10.10.10">
    <property type="entry name" value="Winged helix-like DNA-binding domain superfamily/Winged helix DNA-binding domain"/>
    <property type="match status" value="1"/>
</dbReference>
<dbReference type="InterPro" id="IPR036388">
    <property type="entry name" value="WH-like_DNA-bd_sf"/>
</dbReference>
<evidence type="ECO:0000256" key="1">
    <source>
        <dbReference type="ARBA" id="ARBA00006479"/>
    </source>
</evidence>
<dbReference type="InterPro" id="IPR049874">
    <property type="entry name" value="ROK_cs"/>
</dbReference>
<sequence>MHPGMPVERPAAATGLATSPGQLLALIRSSPEGISRASLLELTGMARSTLYERLDALFAAGLAYEAEPLRSTGGRRARRIRFDDREKVLVAIDAGQTHAAVHLLTPGHTVLASAVFRWDASGPAGAAVDLFASAARELLAGRTPVGTGLGLPAPVEASGAAGLSRSILGHWDLPSVLARLEEALACPVVVENDARAMAVGEAGAADEGLVAVKVSTGIGCGIVVDGALVRGVHGAAGDIGHVRIPEAAGRTCRCGRAGCLAAAASGRALLAEPGLQHCRSLADLARAHDAGDPAVLAAVAEAGRLTGSVLAAVVATVNPARVALGGVVGLLDTFVQAVREEIGERVFADVLTGLEIGPSRASHPIPIGLSRLVMQALYAPARIDALLAQAARAAALPETGAS</sequence>
<name>A0ABN3BZC5_9MICC</name>
<dbReference type="InterPro" id="IPR000600">
    <property type="entry name" value="ROK"/>
</dbReference>
<dbReference type="Proteomes" id="UP001500432">
    <property type="component" value="Unassembled WGS sequence"/>
</dbReference>
<gene>
    <name evidence="2" type="ORF">GCM10009849_29020</name>
</gene>
<evidence type="ECO:0000313" key="2">
    <source>
        <dbReference type="EMBL" id="GAA2202079.1"/>
    </source>
</evidence>
<organism evidence="2 3">
    <name type="scientific">Sinomonas flava</name>
    <dbReference type="NCBI Taxonomy" id="496857"/>
    <lineage>
        <taxon>Bacteria</taxon>
        <taxon>Bacillati</taxon>
        <taxon>Actinomycetota</taxon>
        <taxon>Actinomycetes</taxon>
        <taxon>Micrococcales</taxon>
        <taxon>Micrococcaceae</taxon>
        <taxon>Sinomonas</taxon>
    </lineage>
</organism>
<comment type="caution">
    <text evidence="2">The sequence shown here is derived from an EMBL/GenBank/DDBJ whole genome shotgun (WGS) entry which is preliminary data.</text>
</comment>
<dbReference type="SUPFAM" id="SSF53067">
    <property type="entry name" value="Actin-like ATPase domain"/>
    <property type="match status" value="1"/>
</dbReference>
<dbReference type="Pfam" id="PF00480">
    <property type="entry name" value="ROK"/>
    <property type="match status" value="1"/>
</dbReference>